<protein>
    <recommendedName>
        <fullName evidence="3">Flavin-nucleotide-binding protein</fullName>
    </recommendedName>
</protein>
<comment type="caution">
    <text evidence="1">The sequence shown here is derived from an EMBL/GenBank/DDBJ whole genome shotgun (WGS) entry which is preliminary data.</text>
</comment>
<keyword evidence="2" id="KW-1185">Reference proteome</keyword>
<dbReference type="RefSeq" id="WP_006677779.1">
    <property type="nucleotide sequence ID" value="NZ_AHKH01000045.1"/>
</dbReference>
<dbReference type="PANTHER" id="PTHR34071:SF2">
    <property type="entry name" value="FLAVIN-NUCLEOTIDE-BINDING PROTEIN"/>
    <property type="match status" value="1"/>
</dbReference>
<dbReference type="EMBL" id="AHKH01000045">
    <property type="protein sequence ID" value="EHQ61175.1"/>
    <property type="molecule type" value="Genomic_DNA"/>
</dbReference>
<dbReference type="AlphaFoldDB" id="H3SIB7"/>
<sequence length="211" mass="23711">MRRQEFEVMDRAETEQFLQEMSFGILGTINPDGWPELTPLNFVYHKECLYFHGSVAGQKMKNIKTDQRVTFAVAKEYAIVPSYFTNPELACPATAFFKSVLIKGHAEILTDLTEKAEALSAFMRKLQPEGGYNPIDPEDPAYTGQIKSTSVVRITVHELSAKYKFGQNMKPSAYEKVTAGLLERDKGLDRDTVAMMEALCPHHRKNGGVEA</sequence>
<dbReference type="OrthoDB" id="9794935at2"/>
<dbReference type="InterPro" id="IPR024747">
    <property type="entry name" value="Pyridox_Oxase-rel"/>
</dbReference>
<dbReference type="PANTHER" id="PTHR34071">
    <property type="entry name" value="5-NITROIMIDAZOLE ANTIBIOTICS RESISTANCE PROTEIN, NIMA-FAMILY-RELATED PROTEIN-RELATED"/>
    <property type="match status" value="1"/>
</dbReference>
<dbReference type="SUPFAM" id="SSF50475">
    <property type="entry name" value="FMN-binding split barrel"/>
    <property type="match status" value="1"/>
</dbReference>
<gene>
    <name evidence="1" type="ORF">PDENDC454_16443</name>
</gene>
<evidence type="ECO:0000313" key="2">
    <source>
        <dbReference type="Proteomes" id="UP000003900"/>
    </source>
</evidence>
<dbReference type="PATRIC" id="fig|1131935.3.peg.3425"/>
<proteinExistence type="predicted"/>
<dbReference type="Pfam" id="PF12900">
    <property type="entry name" value="Pyridox_ox_2"/>
    <property type="match status" value="1"/>
</dbReference>
<evidence type="ECO:0008006" key="3">
    <source>
        <dbReference type="Google" id="ProtNLM"/>
    </source>
</evidence>
<accession>H3SIB7</accession>
<dbReference type="Proteomes" id="UP000003900">
    <property type="component" value="Unassembled WGS sequence"/>
</dbReference>
<dbReference type="Gene3D" id="2.30.110.10">
    <property type="entry name" value="Electron Transport, Fmn-binding Protein, Chain A"/>
    <property type="match status" value="1"/>
</dbReference>
<reference evidence="1 2" key="1">
    <citation type="journal article" date="2012" name="J. Bacteriol.">
        <title>Genome Sequence of the Pattern-Forming Social Bacterium Paenibacillus dendritiformis C454 Chiral Morphotype.</title>
        <authorList>
            <person name="Sirota-Madi A."/>
            <person name="Olender T."/>
            <person name="Helman Y."/>
            <person name="Brainis I."/>
            <person name="Finkelshtein A."/>
            <person name="Roth D."/>
            <person name="Hagai E."/>
            <person name="Leshkowitz D."/>
            <person name="Brodsky L."/>
            <person name="Galatenko V."/>
            <person name="Nikolaev V."/>
            <person name="Gutnick D.L."/>
            <person name="Lancet D."/>
            <person name="Ben-Jacob E."/>
        </authorList>
    </citation>
    <scope>NUCLEOTIDE SEQUENCE [LARGE SCALE GENOMIC DNA]</scope>
    <source>
        <strain evidence="1 2">C454</strain>
    </source>
</reference>
<dbReference type="InterPro" id="IPR012349">
    <property type="entry name" value="Split_barrel_FMN-bd"/>
</dbReference>
<evidence type="ECO:0000313" key="1">
    <source>
        <dbReference type="EMBL" id="EHQ61175.1"/>
    </source>
</evidence>
<name>H3SIB7_9BACL</name>
<organism evidence="1 2">
    <name type="scientific">Paenibacillus dendritiformis C454</name>
    <dbReference type="NCBI Taxonomy" id="1131935"/>
    <lineage>
        <taxon>Bacteria</taxon>
        <taxon>Bacillati</taxon>
        <taxon>Bacillota</taxon>
        <taxon>Bacilli</taxon>
        <taxon>Bacillales</taxon>
        <taxon>Paenibacillaceae</taxon>
        <taxon>Paenibacillus</taxon>
    </lineage>
</organism>
<dbReference type="STRING" id="1131935.PDENDC454_16443"/>